<dbReference type="PANTHER" id="PTHR30093">
    <property type="entry name" value="GENERAL SECRETION PATHWAY PROTEIN G"/>
    <property type="match status" value="1"/>
</dbReference>
<evidence type="ECO:0000313" key="7">
    <source>
        <dbReference type="EMBL" id="MEK9501586.1"/>
    </source>
</evidence>
<dbReference type="InterPro" id="IPR045584">
    <property type="entry name" value="Pilin-like"/>
</dbReference>
<evidence type="ECO:0000256" key="2">
    <source>
        <dbReference type="ARBA" id="ARBA00022481"/>
    </source>
</evidence>
<comment type="subcellular location">
    <subcellularLocation>
        <location evidence="1">Membrane</location>
        <topology evidence="1">Single-pass membrane protein</topology>
    </subcellularLocation>
</comment>
<dbReference type="Pfam" id="PF07963">
    <property type="entry name" value="N_methyl"/>
    <property type="match status" value="1"/>
</dbReference>
<evidence type="ECO:0000256" key="3">
    <source>
        <dbReference type="ARBA" id="ARBA00022692"/>
    </source>
</evidence>
<evidence type="ECO:0000256" key="6">
    <source>
        <dbReference type="SAM" id="Phobius"/>
    </source>
</evidence>
<keyword evidence="5 6" id="KW-0472">Membrane</keyword>
<gene>
    <name evidence="7" type="ORF">WI372_11400</name>
</gene>
<dbReference type="RefSeq" id="WP_405281475.1">
    <property type="nucleotide sequence ID" value="NZ_CP144380.1"/>
</dbReference>
<keyword evidence="2" id="KW-0488">Methylation</keyword>
<keyword evidence="3 6" id="KW-0812">Transmembrane</keyword>
<proteinExistence type="predicted"/>
<reference evidence="7 8" key="1">
    <citation type="submission" date="2024-02" db="EMBL/GenBank/DDBJ databases">
        <title>A novel Gemmatimonadota bacterium.</title>
        <authorList>
            <person name="Du Z.-J."/>
            <person name="Ye Y.-Q."/>
        </authorList>
    </citation>
    <scope>NUCLEOTIDE SEQUENCE [LARGE SCALE GENOMIC DNA]</scope>
    <source>
        <strain evidence="7 8">DH-20</strain>
    </source>
</reference>
<dbReference type="InterPro" id="IPR000983">
    <property type="entry name" value="Bac_GSPG_pilin"/>
</dbReference>
<protein>
    <submittedName>
        <fullName evidence="7">Prepilin-type N-terminal cleavage/methylation domain-containing protein</fullName>
    </submittedName>
</protein>
<evidence type="ECO:0000256" key="4">
    <source>
        <dbReference type="ARBA" id="ARBA00022989"/>
    </source>
</evidence>
<dbReference type="NCBIfam" id="TIGR02532">
    <property type="entry name" value="IV_pilin_GFxxxE"/>
    <property type="match status" value="1"/>
</dbReference>
<keyword evidence="8" id="KW-1185">Reference proteome</keyword>
<dbReference type="SUPFAM" id="SSF54523">
    <property type="entry name" value="Pili subunits"/>
    <property type="match status" value="1"/>
</dbReference>
<dbReference type="PANTHER" id="PTHR30093:SF44">
    <property type="entry name" value="TYPE II SECRETION SYSTEM CORE PROTEIN G"/>
    <property type="match status" value="1"/>
</dbReference>
<sequence length="147" mass="16781">MSRRSGTGGFTLVELLLVMVIIAILAGIALPLLRGAVARADAARVRADVRQIEVAALQYREDEGRFPARSGWGQYPQELEPYLSEGTEFAHKDVEYRMVRSGNPRRGEQFRVIVRYPRDSQVGEALQTFRGDRVIWTRRRTTFEIFP</sequence>
<comment type="caution">
    <text evidence="7">The sequence shown here is derived from an EMBL/GenBank/DDBJ whole genome shotgun (WGS) entry which is preliminary data.</text>
</comment>
<evidence type="ECO:0000313" key="8">
    <source>
        <dbReference type="Proteomes" id="UP001484239"/>
    </source>
</evidence>
<organism evidence="7 8">
    <name type="scientific">Gaopeijia maritima</name>
    <dbReference type="NCBI Taxonomy" id="3119007"/>
    <lineage>
        <taxon>Bacteria</taxon>
        <taxon>Pseudomonadati</taxon>
        <taxon>Gemmatimonadota</taxon>
        <taxon>Longimicrobiia</taxon>
        <taxon>Gaopeijiales</taxon>
        <taxon>Gaopeijiaceae</taxon>
        <taxon>Gaopeijia</taxon>
    </lineage>
</organism>
<dbReference type="PROSITE" id="PS00409">
    <property type="entry name" value="PROKAR_NTER_METHYL"/>
    <property type="match status" value="1"/>
</dbReference>
<dbReference type="PRINTS" id="PR00813">
    <property type="entry name" value="BCTERIALGSPG"/>
</dbReference>
<name>A0ABU9EA18_9BACT</name>
<accession>A0ABU9EA18</accession>
<dbReference type="InterPro" id="IPR012902">
    <property type="entry name" value="N_methyl_site"/>
</dbReference>
<keyword evidence="4 6" id="KW-1133">Transmembrane helix</keyword>
<dbReference type="Proteomes" id="UP001484239">
    <property type="component" value="Unassembled WGS sequence"/>
</dbReference>
<evidence type="ECO:0000256" key="5">
    <source>
        <dbReference type="ARBA" id="ARBA00023136"/>
    </source>
</evidence>
<dbReference type="EMBL" id="JBBHLI010000006">
    <property type="protein sequence ID" value="MEK9501586.1"/>
    <property type="molecule type" value="Genomic_DNA"/>
</dbReference>
<evidence type="ECO:0000256" key="1">
    <source>
        <dbReference type="ARBA" id="ARBA00004167"/>
    </source>
</evidence>
<dbReference type="Gene3D" id="3.30.700.10">
    <property type="entry name" value="Glycoprotein, Type 4 Pilin"/>
    <property type="match status" value="1"/>
</dbReference>
<feature type="transmembrane region" description="Helical" evidence="6">
    <location>
        <begin position="12"/>
        <end position="33"/>
    </location>
</feature>